<feature type="DNA-binding region" description="H-T-H motif" evidence="4">
    <location>
        <begin position="41"/>
        <end position="60"/>
    </location>
</feature>
<evidence type="ECO:0000259" key="5">
    <source>
        <dbReference type="PROSITE" id="PS50977"/>
    </source>
</evidence>
<dbReference type="PROSITE" id="PS50977">
    <property type="entry name" value="HTH_TETR_2"/>
    <property type="match status" value="1"/>
</dbReference>
<accession>A0ABS5W191</accession>
<evidence type="ECO:0000313" key="6">
    <source>
        <dbReference type="EMBL" id="MBT2133540.1"/>
    </source>
</evidence>
<dbReference type="Proteomes" id="UP000811255">
    <property type="component" value="Unassembled WGS sequence"/>
</dbReference>
<feature type="domain" description="HTH tetR-type" evidence="5">
    <location>
        <begin position="18"/>
        <end position="78"/>
    </location>
</feature>
<dbReference type="InterPro" id="IPR009057">
    <property type="entry name" value="Homeodomain-like_sf"/>
</dbReference>
<dbReference type="PANTHER" id="PTHR47506">
    <property type="entry name" value="TRANSCRIPTIONAL REGULATORY PROTEIN"/>
    <property type="match status" value="1"/>
</dbReference>
<dbReference type="EMBL" id="JAHFVK010000001">
    <property type="protein sequence ID" value="MBT2133540.1"/>
    <property type="molecule type" value="Genomic_DNA"/>
</dbReference>
<gene>
    <name evidence="6" type="ORF">KK137_04250</name>
</gene>
<dbReference type="RefSeq" id="WP_214534778.1">
    <property type="nucleotide sequence ID" value="NZ_JAHFVK010000001.1"/>
</dbReference>
<keyword evidence="7" id="KW-1185">Reference proteome</keyword>
<name>A0ABS5W191_9SPHN</name>
<proteinExistence type="predicted"/>
<evidence type="ECO:0000256" key="2">
    <source>
        <dbReference type="ARBA" id="ARBA00023125"/>
    </source>
</evidence>
<dbReference type="InterPro" id="IPR036271">
    <property type="entry name" value="Tet_transcr_reg_TetR-rel_C_sf"/>
</dbReference>
<keyword evidence="2 4" id="KW-0238">DNA-binding</keyword>
<dbReference type="PRINTS" id="PR00455">
    <property type="entry name" value="HTHTETR"/>
</dbReference>
<organism evidence="6 7">
    <name type="scientific">Croceibacterium selenioxidans</name>
    <dbReference type="NCBI Taxonomy" id="2838833"/>
    <lineage>
        <taxon>Bacteria</taxon>
        <taxon>Pseudomonadati</taxon>
        <taxon>Pseudomonadota</taxon>
        <taxon>Alphaproteobacteria</taxon>
        <taxon>Sphingomonadales</taxon>
        <taxon>Erythrobacteraceae</taxon>
        <taxon>Croceibacterium</taxon>
    </lineage>
</organism>
<dbReference type="Gene3D" id="1.10.357.10">
    <property type="entry name" value="Tetracycline Repressor, domain 2"/>
    <property type="match status" value="1"/>
</dbReference>
<dbReference type="PANTHER" id="PTHR47506:SF1">
    <property type="entry name" value="HTH-TYPE TRANSCRIPTIONAL REGULATOR YJDC"/>
    <property type="match status" value="1"/>
</dbReference>
<dbReference type="SUPFAM" id="SSF46689">
    <property type="entry name" value="Homeodomain-like"/>
    <property type="match status" value="1"/>
</dbReference>
<protein>
    <submittedName>
        <fullName evidence="6">TetR/AcrR family transcriptional regulator</fullName>
    </submittedName>
</protein>
<keyword evidence="1" id="KW-0805">Transcription regulation</keyword>
<evidence type="ECO:0000256" key="1">
    <source>
        <dbReference type="ARBA" id="ARBA00023015"/>
    </source>
</evidence>
<dbReference type="InterPro" id="IPR001647">
    <property type="entry name" value="HTH_TetR"/>
</dbReference>
<sequence length="216" mass="24266">MNLETVPQVQSSASSKGERTKARILDAAYDSIIQKGFAGTSIDELVEATGITKSGFFYHFRDKSDLARQLLVRFLAEDDAVIDSLKARAEQLVDDPLQQFLLFLNLYAELVDEMDALHPGCLVAAVVYQEQVFDAEVRRLNSEAVMRWRERFLAWLEAIDRKHQPVTPLHRLALADALSAIVEGAIVLAKALDDRALMGRQLRLFRDMVKTTYGVA</sequence>
<evidence type="ECO:0000256" key="4">
    <source>
        <dbReference type="PROSITE-ProRule" id="PRU00335"/>
    </source>
</evidence>
<dbReference type="Pfam" id="PF00440">
    <property type="entry name" value="TetR_N"/>
    <property type="match status" value="1"/>
</dbReference>
<comment type="caution">
    <text evidence="6">The sequence shown here is derived from an EMBL/GenBank/DDBJ whole genome shotgun (WGS) entry which is preliminary data.</text>
</comment>
<dbReference type="SUPFAM" id="SSF48498">
    <property type="entry name" value="Tetracyclin repressor-like, C-terminal domain"/>
    <property type="match status" value="1"/>
</dbReference>
<evidence type="ECO:0000256" key="3">
    <source>
        <dbReference type="ARBA" id="ARBA00023163"/>
    </source>
</evidence>
<keyword evidence="3" id="KW-0804">Transcription</keyword>
<reference evidence="6 7" key="1">
    <citation type="submission" date="2021-05" db="EMBL/GenBank/DDBJ databases">
        <title>Croceibacterium sp. LX-88 genome sequence.</title>
        <authorList>
            <person name="Luo X."/>
        </authorList>
    </citation>
    <scope>NUCLEOTIDE SEQUENCE [LARGE SCALE GENOMIC DNA]</scope>
    <source>
        <strain evidence="6 7">LX-88</strain>
    </source>
</reference>
<evidence type="ECO:0000313" key="7">
    <source>
        <dbReference type="Proteomes" id="UP000811255"/>
    </source>
</evidence>